<dbReference type="Pfam" id="PF00072">
    <property type="entry name" value="Response_reg"/>
    <property type="match status" value="1"/>
</dbReference>
<dbReference type="Gene3D" id="3.40.50.2300">
    <property type="match status" value="1"/>
</dbReference>
<dbReference type="Gene3D" id="3.60.40.10">
    <property type="entry name" value="PPM-type phosphatase domain"/>
    <property type="match status" value="1"/>
</dbReference>
<name>A0LBV4_MAGMM</name>
<dbReference type="InterPro" id="IPR052016">
    <property type="entry name" value="Bact_Sigma-Reg"/>
</dbReference>
<dbReference type="eggNOG" id="COG2208">
    <property type="taxonomic scope" value="Bacteria"/>
</dbReference>
<dbReference type="GO" id="GO:0016791">
    <property type="term" value="F:phosphatase activity"/>
    <property type="evidence" value="ECO:0007669"/>
    <property type="project" value="TreeGrafter"/>
</dbReference>
<dbReference type="SUPFAM" id="SSF81606">
    <property type="entry name" value="PP2C-like"/>
    <property type="match status" value="1"/>
</dbReference>
<dbReference type="eggNOG" id="COG0745">
    <property type="taxonomic scope" value="Bacteria"/>
</dbReference>
<sequence length="365" mass="40950">MAKILVVDDDPMSLMHLEYFLAQQGHEVVTAADGHQGVAAFEQIQPQLVLMDVMMPNMDGYTATGHIKSSSADRNQVPVLFLTGIADQTMLAHCLACGGDDFITKPFDNIILKARIDAWLRRIELDNRVKADRLKVEGVLLRMREDDRFDGRNLRYLMTPLEKTNGDIILSARTPDGTQHTMVGDFTGHGLPAAIAGPLLSEIFYHDVAEGAPGQHILTHINQTLQKKLPTAMFLCATYLTIGPDRNSVQLWNCGMPDLLIFDPDLTVHRLTSTHMPLGIMPQPFNQDSGRIHPLQPSQRLVVYSDGIVETLNQHFEMYGVERLIAQWVQIHQQHGDLTEILTDLNRFRGTQQQTDDITLMELTP</sequence>
<dbReference type="OrthoDB" id="9811749at2"/>
<dbReference type="PANTHER" id="PTHR43156">
    <property type="entry name" value="STAGE II SPORULATION PROTEIN E-RELATED"/>
    <property type="match status" value="1"/>
</dbReference>
<reference evidence="4 5" key="2">
    <citation type="journal article" date="2012" name="Int. J. Syst. Evol. Microbiol.">
        <title>Magnetococcus marinus gen. nov., sp. nov., a marine, magnetotactic bacterium that represents a novel lineage (Magnetococcaceae fam. nov.; Magnetococcales ord. nov.) at the base of the Alphaproteobacteria.</title>
        <authorList>
            <person name="Bazylinski D.A."/>
            <person name="Williams T.J."/>
            <person name="Lefevre C.T."/>
            <person name="Berg R.J."/>
            <person name="Zhang C.L."/>
            <person name="Bowser S.S."/>
            <person name="Dean A.J."/>
            <person name="Beveridge T.J."/>
        </authorList>
    </citation>
    <scope>NUCLEOTIDE SEQUENCE [LARGE SCALE GENOMIC DNA]</scope>
    <source>
        <strain evidence="5">ATCC BAA-1437 / JCM 17883 / MC-1</strain>
    </source>
</reference>
<dbReference type="EMBL" id="CP000471">
    <property type="protein sequence ID" value="ABK45447.1"/>
    <property type="molecule type" value="Genomic_DNA"/>
</dbReference>
<keyword evidence="1" id="KW-0378">Hydrolase</keyword>
<protein>
    <submittedName>
        <fullName evidence="4">Response regulator receiver protein</fullName>
    </submittedName>
</protein>
<dbReference type="SUPFAM" id="SSF52172">
    <property type="entry name" value="CheY-like"/>
    <property type="match status" value="1"/>
</dbReference>
<dbReference type="Pfam" id="PF07228">
    <property type="entry name" value="SpoIIE"/>
    <property type="match status" value="1"/>
</dbReference>
<keyword evidence="5" id="KW-1185">Reference proteome</keyword>
<dbReference type="HOGENOM" id="CLU_000445_43_7_5"/>
<evidence type="ECO:0000313" key="5">
    <source>
        <dbReference type="Proteomes" id="UP000002586"/>
    </source>
</evidence>
<gene>
    <name evidence="4" type="ordered locus">Mmc1_2956</name>
</gene>
<dbReference type="GO" id="GO:0000160">
    <property type="term" value="P:phosphorelay signal transduction system"/>
    <property type="evidence" value="ECO:0007669"/>
    <property type="project" value="InterPro"/>
</dbReference>
<dbReference type="KEGG" id="mgm:Mmc1_2956"/>
<dbReference type="PROSITE" id="PS50110">
    <property type="entry name" value="RESPONSE_REGULATORY"/>
    <property type="match status" value="1"/>
</dbReference>
<accession>A0LBV4</accession>
<reference evidence="5" key="1">
    <citation type="journal article" date="2009" name="Appl. Environ. Microbiol.">
        <title>Complete genome sequence of the chemolithoautotrophic marine magnetotactic coccus strain MC-1.</title>
        <authorList>
            <person name="Schubbe S."/>
            <person name="Williams T.J."/>
            <person name="Xie G."/>
            <person name="Kiss H.E."/>
            <person name="Brettin T.S."/>
            <person name="Martinez D."/>
            <person name="Ross C.A."/>
            <person name="Schuler D."/>
            <person name="Cox B.L."/>
            <person name="Nealson K.H."/>
            <person name="Bazylinski D.A."/>
        </authorList>
    </citation>
    <scope>NUCLEOTIDE SEQUENCE [LARGE SCALE GENOMIC DNA]</scope>
    <source>
        <strain evidence="5">ATCC BAA-1437 / JCM 17883 / MC-1</strain>
    </source>
</reference>
<dbReference type="RefSeq" id="WP_011714511.1">
    <property type="nucleotide sequence ID" value="NC_008576.1"/>
</dbReference>
<keyword evidence="2" id="KW-0597">Phosphoprotein</keyword>
<dbReference type="SMART" id="SM00331">
    <property type="entry name" value="PP2C_SIG"/>
    <property type="match status" value="1"/>
</dbReference>
<evidence type="ECO:0000256" key="1">
    <source>
        <dbReference type="ARBA" id="ARBA00022801"/>
    </source>
</evidence>
<dbReference type="PANTHER" id="PTHR43156:SF2">
    <property type="entry name" value="STAGE II SPORULATION PROTEIN E"/>
    <property type="match status" value="1"/>
</dbReference>
<feature type="modified residue" description="4-aspartylphosphate" evidence="2">
    <location>
        <position position="52"/>
    </location>
</feature>
<dbReference type="InterPro" id="IPR036457">
    <property type="entry name" value="PPM-type-like_dom_sf"/>
</dbReference>
<dbReference type="AlphaFoldDB" id="A0LBV4"/>
<dbReference type="STRING" id="156889.Mmc1_2956"/>
<dbReference type="InterPro" id="IPR001932">
    <property type="entry name" value="PPM-type_phosphatase-like_dom"/>
</dbReference>
<dbReference type="SMART" id="SM00448">
    <property type="entry name" value="REC"/>
    <property type="match status" value="1"/>
</dbReference>
<feature type="domain" description="Response regulatory" evidence="3">
    <location>
        <begin position="3"/>
        <end position="120"/>
    </location>
</feature>
<dbReference type="InterPro" id="IPR001789">
    <property type="entry name" value="Sig_transdc_resp-reg_receiver"/>
</dbReference>
<evidence type="ECO:0000259" key="3">
    <source>
        <dbReference type="PROSITE" id="PS50110"/>
    </source>
</evidence>
<organism evidence="4 5">
    <name type="scientific">Magnetococcus marinus (strain ATCC BAA-1437 / JCM 17883 / MC-1)</name>
    <dbReference type="NCBI Taxonomy" id="156889"/>
    <lineage>
        <taxon>Bacteria</taxon>
        <taxon>Pseudomonadati</taxon>
        <taxon>Pseudomonadota</taxon>
        <taxon>Magnetococcia</taxon>
        <taxon>Magnetococcales</taxon>
        <taxon>Magnetococcaceae</taxon>
        <taxon>Magnetococcus</taxon>
    </lineage>
</organism>
<evidence type="ECO:0000256" key="2">
    <source>
        <dbReference type="PROSITE-ProRule" id="PRU00169"/>
    </source>
</evidence>
<dbReference type="Proteomes" id="UP000002586">
    <property type="component" value="Chromosome"/>
</dbReference>
<dbReference type="InterPro" id="IPR011006">
    <property type="entry name" value="CheY-like_superfamily"/>
</dbReference>
<proteinExistence type="predicted"/>
<evidence type="ECO:0000313" key="4">
    <source>
        <dbReference type="EMBL" id="ABK45447.1"/>
    </source>
</evidence>